<feature type="transmembrane region" description="Helical" evidence="5">
    <location>
        <begin position="178"/>
        <end position="199"/>
    </location>
</feature>
<comment type="subcellular location">
    <subcellularLocation>
        <location evidence="1">Membrane</location>
        <topology evidence="1">Multi-pass membrane protein</topology>
    </subcellularLocation>
</comment>
<feature type="transmembrane region" description="Helical" evidence="5">
    <location>
        <begin position="152"/>
        <end position="172"/>
    </location>
</feature>
<dbReference type="InterPro" id="IPR036513">
    <property type="entry name" value="STAS_dom_sf"/>
</dbReference>
<keyword evidence="4 5" id="KW-0472">Membrane</keyword>
<evidence type="ECO:0000256" key="5">
    <source>
        <dbReference type="SAM" id="Phobius"/>
    </source>
</evidence>
<keyword evidence="3 5" id="KW-1133">Transmembrane helix</keyword>
<keyword evidence="2 5" id="KW-0812">Transmembrane</keyword>
<keyword evidence="8" id="KW-1185">Reference proteome</keyword>
<evidence type="ECO:0000256" key="4">
    <source>
        <dbReference type="ARBA" id="ARBA00023136"/>
    </source>
</evidence>
<dbReference type="Gene3D" id="3.30.750.24">
    <property type="entry name" value="STAS domain"/>
    <property type="match status" value="1"/>
</dbReference>
<dbReference type="AlphaFoldDB" id="A0AAV6VPR0"/>
<reference evidence="7 8" key="1">
    <citation type="journal article" date="2022" name="Nat. Ecol. Evol.">
        <title>A masculinizing supergene underlies an exaggerated male reproductive morph in a spider.</title>
        <authorList>
            <person name="Hendrickx F."/>
            <person name="De Corte Z."/>
            <person name="Sonet G."/>
            <person name="Van Belleghem S.M."/>
            <person name="Kostlbacher S."/>
            <person name="Vangestel C."/>
        </authorList>
    </citation>
    <scope>NUCLEOTIDE SEQUENCE [LARGE SCALE GENOMIC DNA]</scope>
    <source>
        <strain evidence="7">W744_W776</strain>
    </source>
</reference>
<comment type="caution">
    <text evidence="7">The sequence shown here is derived from an EMBL/GenBank/DDBJ whole genome shotgun (WGS) entry which is preliminary data.</text>
</comment>
<dbReference type="EMBL" id="JAFNEN010000044">
    <property type="protein sequence ID" value="KAG8198095.1"/>
    <property type="molecule type" value="Genomic_DNA"/>
</dbReference>
<evidence type="ECO:0000259" key="6">
    <source>
        <dbReference type="Pfam" id="PF00916"/>
    </source>
</evidence>
<feature type="transmembrane region" description="Helical" evidence="5">
    <location>
        <begin position="344"/>
        <end position="366"/>
    </location>
</feature>
<proteinExistence type="predicted"/>
<feature type="transmembrane region" description="Helical" evidence="5">
    <location>
        <begin position="110"/>
        <end position="131"/>
    </location>
</feature>
<feature type="transmembrane region" description="Helical" evidence="5">
    <location>
        <begin position="475"/>
        <end position="503"/>
    </location>
</feature>
<name>A0AAV6VPR0_9ARAC</name>
<sequence>MYQLDDMKNREGILNGSLDFENGARKPDIRTVEEAEPLQQNRSSYAKASTWCSQTFTLDLLKRRLPILVWLPIYSVEDLKGDLIAGMTVALTVIPQGLALAGLANLAPQYGLYTAFMGCFMYTLFGSCKNLTIGPTAIMSLMTSEHSSTGGITYVILLSFLSGVIQLIMGILNLGFLVTFISSSVVSGFTSAAAITIATTQISGIFGIKSNSEGFIHDVYNFFHGITHNELSYGDMGLGLSSIVFLFALKYCNKLPLTCCSSVVQRIAGTLLQLISTARNALLVLLCATLAAVLMSYNMKPFTLTHSVEAGLPPFAFPTFSFHSFDNTTNQTIDKNFLAIVEDLGSGLVILPLLCLLEAIAIAKSFSNGAKIDSTQEMIAIGICNIMGSFVSSYPATGSFSRTAINYSSGVRTTAGGIVTGTLVLLSLGFMSPYFRYIPKASLSALIFISVLNMVHYKDVLIMWRTNKLDLIPFFATFLLSFVLGLEYGIMIGIASSMLLLLLQAARAKILVVERQTYLGCRYLYVKPDRTVLFPSAEKLQTKILKALPFQSDKSICCVLIDGEHFTTGDYTMSMNVKNVINSLKSEGIHVMFINLTIDLQNAIKGSEPDDFLYFSTKENAENFIDENYYNLSYKDFKA</sequence>
<evidence type="ECO:0000313" key="8">
    <source>
        <dbReference type="Proteomes" id="UP000827092"/>
    </source>
</evidence>
<dbReference type="Pfam" id="PF00916">
    <property type="entry name" value="Sulfate_transp"/>
    <property type="match status" value="1"/>
</dbReference>
<feature type="transmembrane region" description="Helical" evidence="5">
    <location>
        <begin position="281"/>
        <end position="299"/>
    </location>
</feature>
<feature type="transmembrane region" description="Helical" evidence="5">
    <location>
        <begin position="409"/>
        <end position="430"/>
    </location>
</feature>
<dbReference type="PANTHER" id="PTHR11814">
    <property type="entry name" value="SULFATE TRANSPORTER"/>
    <property type="match status" value="1"/>
</dbReference>
<gene>
    <name evidence="7" type="ORF">JTE90_020920</name>
</gene>
<protein>
    <recommendedName>
        <fullName evidence="6">SLC26A/SulP transporter domain-containing protein</fullName>
    </recommendedName>
</protein>
<dbReference type="InterPro" id="IPR011547">
    <property type="entry name" value="SLC26A/SulP_dom"/>
</dbReference>
<dbReference type="InterPro" id="IPR001902">
    <property type="entry name" value="SLC26A/SulP_fam"/>
</dbReference>
<organism evidence="7 8">
    <name type="scientific">Oedothorax gibbosus</name>
    <dbReference type="NCBI Taxonomy" id="931172"/>
    <lineage>
        <taxon>Eukaryota</taxon>
        <taxon>Metazoa</taxon>
        <taxon>Ecdysozoa</taxon>
        <taxon>Arthropoda</taxon>
        <taxon>Chelicerata</taxon>
        <taxon>Arachnida</taxon>
        <taxon>Araneae</taxon>
        <taxon>Araneomorphae</taxon>
        <taxon>Entelegynae</taxon>
        <taxon>Araneoidea</taxon>
        <taxon>Linyphiidae</taxon>
        <taxon>Erigoninae</taxon>
        <taxon>Oedothorax</taxon>
    </lineage>
</organism>
<dbReference type="GO" id="GO:0016020">
    <property type="term" value="C:membrane"/>
    <property type="evidence" value="ECO:0007669"/>
    <property type="project" value="UniProtKB-SubCell"/>
</dbReference>
<feature type="domain" description="SLC26A/SulP transporter" evidence="6">
    <location>
        <begin position="79"/>
        <end position="477"/>
    </location>
</feature>
<feature type="transmembrane region" description="Helical" evidence="5">
    <location>
        <begin position="83"/>
        <end position="104"/>
    </location>
</feature>
<evidence type="ECO:0000256" key="1">
    <source>
        <dbReference type="ARBA" id="ARBA00004141"/>
    </source>
</evidence>
<dbReference type="Proteomes" id="UP000827092">
    <property type="component" value="Unassembled WGS sequence"/>
</dbReference>
<accession>A0AAV6VPR0</accession>
<evidence type="ECO:0000256" key="3">
    <source>
        <dbReference type="ARBA" id="ARBA00022989"/>
    </source>
</evidence>
<evidence type="ECO:0000256" key="2">
    <source>
        <dbReference type="ARBA" id="ARBA00022692"/>
    </source>
</evidence>
<feature type="transmembrane region" description="Helical" evidence="5">
    <location>
        <begin position="378"/>
        <end position="397"/>
    </location>
</feature>
<feature type="transmembrane region" description="Helical" evidence="5">
    <location>
        <begin position="437"/>
        <end position="455"/>
    </location>
</feature>
<dbReference type="GO" id="GO:0055085">
    <property type="term" value="P:transmembrane transport"/>
    <property type="evidence" value="ECO:0007669"/>
    <property type="project" value="InterPro"/>
</dbReference>
<evidence type="ECO:0000313" key="7">
    <source>
        <dbReference type="EMBL" id="KAG8198095.1"/>
    </source>
</evidence>